<evidence type="ECO:0000313" key="2">
    <source>
        <dbReference type="Proteomes" id="UP000245207"/>
    </source>
</evidence>
<comment type="caution">
    <text evidence="1">The sequence shown here is derived from an EMBL/GenBank/DDBJ whole genome shotgun (WGS) entry which is preliminary data.</text>
</comment>
<organism evidence="1 2">
    <name type="scientific">Artemisia annua</name>
    <name type="common">Sweet wormwood</name>
    <dbReference type="NCBI Taxonomy" id="35608"/>
    <lineage>
        <taxon>Eukaryota</taxon>
        <taxon>Viridiplantae</taxon>
        <taxon>Streptophyta</taxon>
        <taxon>Embryophyta</taxon>
        <taxon>Tracheophyta</taxon>
        <taxon>Spermatophyta</taxon>
        <taxon>Magnoliopsida</taxon>
        <taxon>eudicotyledons</taxon>
        <taxon>Gunneridae</taxon>
        <taxon>Pentapetalae</taxon>
        <taxon>asterids</taxon>
        <taxon>campanulids</taxon>
        <taxon>Asterales</taxon>
        <taxon>Asteraceae</taxon>
        <taxon>Asteroideae</taxon>
        <taxon>Anthemideae</taxon>
        <taxon>Artemisiinae</taxon>
        <taxon>Artemisia</taxon>
    </lineage>
</organism>
<proteinExistence type="predicted"/>
<accession>A0A2U1LDF7</accession>
<dbReference type="AlphaFoldDB" id="A0A2U1LDF7"/>
<evidence type="ECO:0000313" key="1">
    <source>
        <dbReference type="EMBL" id="PWA47038.1"/>
    </source>
</evidence>
<dbReference type="Proteomes" id="UP000245207">
    <property type="component" value="Unassembled WGS sequence"/>
</dbReference>
<dbReference type="EMBL" id="PKPP01009996">
    <property type="protein sequence ID" value="PWA47038.1"/>
    <property type="molecule type" value="Genomic_DNA"/>
</dbReference>
<reference evidence="1 2" key="1">
    <citation type="journal article" date="2018" name="Mol. Plant">
        <title>The genome of Artemisia annua provides insight into the evolution of Asteraceae family and artemisinin biosynthesis.</title>
        <authorList>
            <person name="Shen Q."/>
            <person name="Zhang L."/>
            <person name="Liao Z."/>
            <person name="Wang S."/>
            <person name="Yan T."/>
            <person name="Shi P."/>
            <person name="Liu M."/>
            <person name="Fu X."/>
            <person name="Pan Q."/>
            <person name="Wang Y."/>
            <person name="Lv Z."/>
            <person name="Lu X."/>
            <person name="Zhang F."/>
            <person name="Jiang W."/>
            <person name="Ma Y."/>
            <person name="Chen M."/>
            <person name="Hao X."/>
            <person name="Li L."/>
            <person name="Tang Y."/>
            <person name="Lv G."/>
            <person name="Zhou Y."/>
            <person name="Sun X."/>
            <person name="Brodelius P.E."/>
            <person name="Rose J.K.C."/>
            <person name="Tang K."/>
        </authorList>
    </citation>
    <scope>NUCLEOTIDE SEQUENCE [LARGE SCALE GENOMIC DNA]</scope>
    <source>
        <strain evidence="2">cv. Huhao1</strain>
        <tissue evidence="1">Leaf</tissue>
    </source>
</reference>
<sequence>MELWCGGSLHLSSISVVEDIRDIGHHRDCMYLARWLPEFQIGVTDFINVSPAKSARGGDHVNSIGSAWKKLELVHELERYEPEIEAMHKEINDVQDKLVNDAKLQKITSSNCSKVFKK</sequence>
<keyword evidence="2" id="KW-1185">Reference proteome</keyword>
<gene>
    <name evidence="1" type="ORF">CTI12_AA507320</name>
</gene>
<protein>
    <submittedName>
        <fullName evidence="1">Uncharacterized protein</fullName>
    </submittedName>
</protein>
<name>A0A2U1LDF7_ARTAN</name>